<sequence length="77" mass="8722">MMHCPLCGDTAYTRTSRRVTENVKEAYYQCRSMHCSATFKTMEQVIKICSGPSKNSADYETEKKMTIPQNATLGKGY</sequence>
<name>A0A9X8VM91_SERMA</name>
<evidence type="ECO:0000259" key="1">
    <source>
        <dbReference type="Pfam" id="PF04606"/>
    </source>
</evidence>
<dbReference type="AlphaFoldDB" id="A0A9X8VM91"/>
<dbReference type="RefSeq" id="WP_147838816.1">
    <property type="nucleotide sequence ID" value="NZ_SPSG02000015.1"/>
</dbReference>
<organism evidence="2">
    <name type="scientific">Serratia marcescens</name>
    <dbReference type="NCBI Taxonomy" id="615"/>
    <lineage>
        <taxon>Bacteria</taxon>
        <taxon>Pseudomonadati</taxon>
        <taxon>Pseudomonadota</taxon>
        <taxon>Gammaproteobacteria</taxon>
        <taxon>Enterobacterales</taxon>
        <taxon>Yersiniaceae</taxon>
        <taxon>Serratia</taxon>
    </lineage>
</organism>
<dbReference type="Pfam" id="PF04606">
    <property type="entry name" value="Ogr_Delta"/>
    <property type="match status" value="1"/>
</dbReference>
<protein>
    <submittedName>
        <fullName evidence="2">Late control protein B</fullName>
    </submittedName>
</protein>
<dbReference type="EMBL" id="SPSG01000097">
    <property type="protein sequence ID" value="TFV54119.1"/>
    <property type="molecule type" value="Genomic_DNA"/>
</dbReference>
<feature type="domain" description="Zinc finger Ogr/Delta-type" evidence="1">
    <location>
        <begin position="3"/>
        <end position="45"/>
    </location>
</feature>
<reference evidence="2" key="1">
    <citation type="submission" date="2019-03" db="EMBL/GenBank/DDBJ databases">
        <title>Serratia marcescens strain N2 draft genome.</title>
        <authorList>
            <person name="Yassin A."/>
            <person name="El-Kenawy N."/>
            <person name="Youssef N.H."/>
        </authorList>
    </citation>
    <scope>NUCLEOTIDE SEQUENCE [LARGE SCALE GENOMIC DNA]</scope>
    <source>
        <strain evidence="2">N2</strain>
    </source>
</reference>
<accession>A0A9X8VM91</accession>
<comment type="caution">
    <text evidence="2">The sequence shown here is derived from an EMBL/GenBank/DDBJ whole genome shotgun (WGS) entry which is preliminary data.</text>
</comment>
<proteinExistence type="predicted"/>
<evidence type="ECO:0000313" key="2">
    <source>
        <dbReference type="EMBL" id="TFV54119.1"/>
    </source>
</evidence>
<gene>
    <name evidence="2" type="ORF">E0L31_00835</name>
</gene>
<dbReference type="InterPro" id="IPR007684">
    <property type="entry name" value="Znf_Ogr/Delta"/>
</dbReference>